<protein>
    <submittedName>
        <fullName evidence="1">Uncharacterized protein</fullName>
    </submittedName>
</protein>
<keyword evidence="2" id="KW-1185">Reference proteome</keyword>
<accession>A0ACB9RWQ4</accession>
<evidence type="ECO:0000313" key="2">
    <source>
        <dbReference type="Proteomes" id="UP001057402"/>
    </source>
</evidence>
<reference evidence="2" key="1">
    <citation type="journal article" date="2023" name="Front. Plant Sci.">
        <title>Chromosomal-level genome assembly of Melastoma candidum provides insights into trichome evolution.</title>
        <authorList>
            <person name="Zhong Y."/>
            <person name="Wu W."/>
            <person name="Sun C."/>
            <person name="Zou P."/>
            <person name="Liu Y."/>
            <person name="Dai S."/>
            <person name="Zhou R."/>
        </authorList>
    </citation>
    <scope>NUCLEOTIDE SEQUENCE [LARGE SCALE GENOMIC DNA]</scope>
</reference>
<comment type="caution">
    <text evidence="1">The sequence shown here is derived from an EMBL/GenBank/DDBJ whole genome shotgun (WGS) entry which is preliminary data.</text>
</comment>
<dbReference type="EMBL" id="CM042882">
    <property type="protein sequence ID" value="KAI4383135.1"/>
    <property type="molecule type" value="Genomic_DNA"/>
</dbReference>
<organism evidence="1 2">
    <name type="scientific">Melastoma candidum</name>
    <dbReference type="NCBI Taxonomy" id="119954"/>
    <lineage>
        <taxon>Eukaryota</taxon>
        <taxon>Viridiplantae</taxon>
        <taxon>Streptophyta</taxon>
        <taxon>Embryophyta</taxon>
        <taxon>Tracheophyta</taxon>
        <taxon>Spermatophyta</taxon>
        <taxon>Magnoliopsida</taxon>
        <taxon>eudicotyledons</taxon>
        <taxon>Gunneridae</taxon>
        <taxon>Pentapetalae</taxon>
        <taxon>rosids</taxon>
        <taxon>malvids</taxon>
        <taxon>Myrtales</taxon>
        <taxon>Melastomataceae</taxon>
        <taxon>Melastomatoideae</taxon>
        <taxon>Melastomateae</taxon>
        <taxon>Melastoma</taxon>
    </lineage>
</organism>
<proteinExistence type="predicted"/>
<sequence>MAQKTVLKVDVHGQKQRKKAMKVVSGFAGVDAILICQKDGKMTVTGELDPIKLVNKLRKFFAVQIESVCPVKKGAESKDGTGVQTIVPYPVCCQHVFNNPNRLPPPVYNDHHWCIEDDSYSCVIC</sequence>
<evidence type="ECO:0000313" key="1">
    <source>
        <dbReference type="EMBL" id="KAI4383135.1"/>
    </source>
</evidence>
<gene>
    <name evidence="1" type="ORF">MLD38_009011</name>
</gene>
<dbReference type="Proteomes" id="UP001057402">
    <property type="component" value="Chromosome 3"/>
</dbReference>
<name>A0ACB9RWQ4_9MYRT</name>